<keyword evidence="7 11" id="KW-0653">Protein transport</keyword>
<dbReference type="EC" id="7.4.2.8" evidence="11"/>
<feature type="domain" description="SecA family profile" evidence="14">
    <location>
        <begin position="30"/>
        <end position="618"/>
    </location>
</feature>
<dbReference type="InterPro" id="IPR036670">
    <property type="entry name" value="SecA_X-link_sf"/>
</dbReference>
<dbReference type="PROSITE" id="PS51194">
    <property type="entry name" value="HELICASE_CTER"/>
    <property type="match status" value="1"/>
</dbReference>
<keyword evidence="6 11" id="KW-0067">ATP-binding</keyword>
<keyword evidence="3 11" id="KW-0963">Cytoplasm</keyword>
<keyword evidence="16" id="KW-1185">Reference proteome</keyword>
<dbReference type="PANTHER" id="PTHR30612">
    <property type="entry name" value="SECA INNER MEMBRANE COMPONENT OF SEC PROTEIN SECRETION SYSTEM"/>
    <property type="match status" value="1"/>
</dbReference>
<dbReference type="InterPro" id="IPR014018">
    <property type="entry name" value="SecA_motor_DEAD"/>
</dbReference>
<keyword evidence="5 11" id="KW-0547">Nucleotide-binding</keyword>
<dbReference type="CDD" id="cd18803">
    <property type="entry name" value="SF2_C_secA"/>
    <property type="match status" value="1"/>
</dbReference>
<dbReference type="Gene3D" id="3.40.50.300">
    <property type="entry name" value="P-loop containing nucleotide triphosphate hydrolases"/>
    <property type="match status" value="2"/>
</dbReference>
<evidence type="ECO:0000256" key="9">
    <source>
        <dbReference type="ARBA" id="ARBA00023010"/>
    </source>
</evidence>
<feature type="domain" description="Helicase ATP-binding" evidence="12">
    <location>
        <begin position="116"/>
        <end position="291"/>
    </location>
</feature>
<feature type="binding site" evidence="11">
    <location>
        <begin position="132"/>
        <end position="136"/>
    </location>
    <ligand>
        <name>ATP</name>
        <dbReference type="ChEBI" id="CHEBI:30616"/>
    </ligand>
</feature>
<evidence type="ECO:0000256" key="11">
    <source>
        <dbReference type="HAMAP-Rule" id="MF_01382"/>
    </source>
</evidence>
<dbReference type="HAMAP" id="MF_01382">
    <property type="entry name" value="SecA"/>
    <property type="match status" value="1"/>
</dbReference>
<proteinExistence type="inferred from homology"/>
<dbReference type="InterPro" id="IPR011130">
    <property type="entry name" value="SecA_preprotein_X-link_dom"/>
</dbReference>
<dbReference type="PROSITE" id="PS01312">
    <property type="entry name" value="SECA"/>
    <property type="match status" value="1"/>
</dbReference>
<comment type="similarity">
    <text evidence="11">Belongs to the SecA family.</text>
</comment>
<gene>
    <name evidence="11" type="primary">secA</name>
    <name evidence="15" type="ORF">AMJAP_2951</name>
</gene>
<keyword evidence="2 11" id="KW-1003">Cell membrane</keyword>
<dbReference type="Pfam" id="PF07517">
    <property type="entry name" value="SecA_DEAD"/>
    <property type="match status" value="1"/>
</dbReference>
<dbReference type="PANTHER" id="PTHR30612:SF0">
    <property type="entry name" value="CHLOROPLAST PROTEIN-TRANSPORTING ATPASE"/>
    <property type="match status" value="1"/>
</dbReference>
<dbReference type="GO" id="GO:0005524">
    <property type="term" value="F:ATP binding"/>
    <property type="evidence" value="ECO:0007669"/>
    <property type="project" value="UniProtKB-UniRule"/>
</dbReference>
<dbReference type="PROSITE" id="PS51196">
    <property type="entry name" value="SECA_MOTOR_DEAD"/>
    <property type="match status" value="1"/>
</dbReference>
<name>A0A7R6PJB9_9GAMM</name>
<protein>
    <recommendedName>
        <fullName evidence="11">Protein translocase subunit SecA</fullName>
        <ecNumber evidence="11">7.4.2.8</ecNumber>
    </recommendedName>
</protein>
<evidence type="ECO:0000259" key="13">
    <source>
        <dbReference type="PROSITE" id="PS51194"/>
    </source>
</evidence>
<feature type="binding site" evidence="11">
    <location>
        <position position="114"/>
    </location>
    <ligand>
        <name>ATP</name>
        <dbReference type="ChEBI" id="CHEBI:30616"/>
    </ligand>
</feature>
<keyword evidence="10 11" id="KW-0472">Membrane</keyword>
<feature type="binding site" evidence="11">
    <location>
        <position position="540"/>
    </location>
    <ligand>
        <name>ATP</name>
        <dbReference type="ChEBI" id="CHEBI:30616"/>
    </ligand>
</feature>
<dbReference type="SUPFAM" id="SSF81767">
    <property type="entry name" value="Pre-protein crosslinking domain of SecA"/>
    <property type="match status" value="1"/>
</dbReference>
<dbReference type="GO" id="GO:0006605">
    <property type="term" value="P:protein targeting"/>
    <property type="evidence" value="ECO:0007669"/>
    <property type="project" value="UniProtKB-UniRule"/>
</dbReference>
<organism evidence="15 16">
    <name type="scientific">Amphritea japonica ATCC BAA-1530</name>
    <dbReference type="NCBI Taxonomy" id="1278309"/>
    <lineage>
        <taxon>Bacteria</taxon>
        <taxon>Pseudomonadati</taxon>
        <taxon>Pseudomonadota</taxon>
        <taxon>Gammaproteobacteria</taxon>
        <taxon>Oceanospirillales</taxon>
        <taxon>Oceanospirillaceae</taxon>
        <taxon>Amphritea</taxon>
    </lineage>
</organism>
<dbReference type="GO" id="GO:0031522">
    <property type="term" value="C:cell envelope Sec protein transport complex"/>
    <property type="evidence" value="ECO:0007669"/>
    <property type="project" value="TreeGrafter"/>
</dbReference>
<evidence type="ECO:0000256" key="10">
    <source>
        <dbReference type="ARBA" id="ARBA00023136"/>
    </source>
</evidence>
<evidence type="ECO:0000256" key="6">
    <source>
        <dbReference type="ARBA" id="ARBA00022840"/>
    </source>
</evidence>
<dbReference type="InterPro" id="IPR014001">
    <property type="entry name" value="Helicase_ATP-bd"/>
</dbReference>
<dbReference type="InterPro" id="IPR020937">
    <property type="entry name" value="SecA_CS"/>
</dbReference>
<dbReference type="GO" id="GO:0005829">
    <property type="term" value="C:cytosol"/>
    <property type="evidence" value="ECO:0007669"/>
    <property type="project" value="TreeGrafter"/>
</dbReference>
<feature type="domain" description="Helicase C-terminal" evidence="13">
    <location>
        <begin position="465"/>
        <end position="622"/>
    </location>
</feature>
<evidence type="ECO:0000259" key="12">
    <source>
        <dbReference type="PROSITE" id="PS51192"/>
    </source>
</evidence>
<evidence type="ECO:0000259" key="14">
    <source>
        <dbReference type="PROSITE" id="PS51196"/>
    </source>
</evidence>
<dbReference type="Pfam" id="PF21090">
    <property type="entry name" value="P-loop_SecA"/>
    <property type="match status" value="2"/>
</dbReference>
<accession>A0A7R6PJB9</accession>
<dbReference type="OrthoDB" id="9805579at2"/>
<comment type="subunit">
    <text evidence="11">Monomer and homodimer. Part of the essential Sec protein translocation apparatus which comprises SecA, SecYEG and auxiliary proteins SecDF-YajC and YidC.</text>
</comment>
<evidence type="ECO:0000313" key="16">
    <source>
        <dbReference type="Proteomes" id="UP000595663"/>
    </source>
</evidence>
<dbReference type="EMBL" id="AP014545">
    <property type="protein sequence ID" value="BBB27537.1"/>
    <property type="molecule type" value="Genomic_DNA"/>
</dbReference>
<dbReference type="Proteomes" id="UP000595663">
    <property type="component" value="Chromosome"/>
</dbReference>
<dbReference type="GO" id="GO:0065002">
    <property type="term" value="P:intracellular protein transmembrane transport"/>
    <property type="evidence" value="ECO:0007669"/>
    <property type="project" value="UniProtKB-UniRule"/>
</dbReference>
<dbReference type="Gene3D" id="3.90.1440.10">
    <property type="entry name" value="SecA, preprotein cross-linking domain"/>
    <property type="match status" value="1"/>
</dbReference>
<dbReference type="InterPro" id="IPR044722">
    <property type="entry name" value="SecA_SF2_C"/>
</dbReference>
<evidence type="ECO:0000256" key="4">
    <source>
        <dbReference type="ARBA" id="ARBA00022519"/>
    </source>
</evidence>
<dbReference type="PRINTS" id="PR00906">
    <property type="entry name" value="SECA"/>
</dbReference>
<dbReference type="PROSITE" id="PS51192">
    <property type="entry name" value="HELICASE_ATP_BIND_1"/>
    <property type="match status" value="1"/>
</dbReference>
<dbReference type="GO" id="GO:0043952">
    <property type="term" value="P:protein transport by the Sec complex"/>
    <property type="evidence" value="ECO:0007669"/>
    <property type="project" value="TreeGrafter"/>
</dbReference>
<dbReference type="InterPro" id="IPR011115">
    <property type="entry name" value="SecA_DEAD"/>
</dbReference>
<dbReference type="SMART" id="SM00958">
    <property type="entry name" value="SecA_PP_bind"/>
    <property type="match status" value="1"/>
</dbReference>
<evidence type="ECO:0000256" key="8">
    <source>
        <dbReference type="ARBA" id="ARBA00022967"/>
    </source>
</evidence>
<evidence type="ECO:0000256" key="5">
    <source>
        <dbReference type="ARBA" id="ARBA00022741"/>
    </source>
</evidence>
<dbReference type="GO" id="GO:0005886">
    <property type="term" value="C:plasma membrane"/>
    <property type="evidence" value="ECO:0007669"/>
    <property type="project" value="UniProtKB-SubCell"/>
</dbReference>
<dbReference type="SUPFAM" id="SSF52540">
    <property type="entry name" value="P-loop containing nucleoside triphosphate hydrolases"/>
    <property type="match status" value="2"/>
</dbReference>
<dbReference type="GO" id="GO:0008564">
    <property type="term" value="F:protein-exporting ATPase activity"/>
    <property type="evidence" value="ECO:0007669"/>
    <property type="project" value="UniProtKB-EC"/>
</dbReference>
<dbReference type="InterPro" id="IPR027417">
    <property type="entry name" value="P-loop_NTPase"/>
</dbReference>
<comment type="catalytic activity">
    <reaction evidence="11">
        <text>ATP + H2O + cellular proteinSide 1 = ADP + phosphate + cellular proteinSide 2.</text>
        <dbReference type="EC" id="7.4.2.8"/>
    </reaction>
</comment>
<evidence type="ECO:0000256" key="1">
    <source>
        <dbReference type="ARBA" id="ARBA00022448"/>
    </source>
</evidence>
<dbReference type="AlphaFoldDB" id="A0A7R6PJB9"/>
<keyword evidence="4" id="KW-0997">Cell inner membrane</keyword>
<dbReference type="FunFam" id="3.40.50.300:FF:000429">
    <property type="entry name" value="Preprotein translocase subunit SecA"/>
    <property type="match status" value="1"/>
</dbReference>
<comment type="subcellular location">
    <subcellularLocation>
        <location evidence="11">Cell membrane</location>
        <topology evidence="11">Peripheral membrane protein</topology>
        <orientation evidence="11">Cytoplasmic side</orientation>
    </subcellularLocation>
    <subcellularLocation>
        <location evidence="11">Cytoplasm</location>
    </subcellularLocation>
    <text evidence="11">Distribution is 50-50.</text>
</comment>
<keyword evidence="8 11" id="KW-1278">Translocase</keyword>
<sequence length="660" mass="75224">MIRTANHAPADYRHRPERPVVKLDWLERFQRRLVGHFELNPWRMKLRQKRFLRSVRLQSKEIKSWPDTELLHRARALGDLIRQQGFEDRLLAEQFAIIREMSGRILGMRHFDSQLIGGLIMVQGRIAEMKTGEGKTLTAVLPVISAALAGLPVHVITVNDYLTGRDAEEMQPLYQSFGLSLGVITHEIDLAGRRTAYQSDIVYITGKELVFDYLRDQMKLTHKQPIRMQMASLHSTRVESQLQLRGLHFALVDEADSVLIDESRTPLIISGSQGNEEEQAFIETAWALSFELNEETDYLVNSDRREVDLTEQGRKRLQILSHELGPLWKGSIRREEIIHKALLARFVYQLDKDYLVREGKVELIDPLSGRVMEGRSWEKGLHQMVELKEECELTEQRITLARISYQNFFRRYLHISGMTGTAWEVRDELWGVYQLAVTPVKPHKKELRIQFISRVFNENSARWEAVAERCRELVTQGRAVLIGTASVAESEVASEYLKQSGLAHKVLSAKQDKEEADIVAEAGQSGRITVATNMAGRGTDIKLSPSVKEVGGLHVILTEHYESSRVDRQLAGRCARQGDPGSFEMLLSLEDQPIRSLRAKSLLPTCRSLGITSTAGQKTALSVLRAEQQFIERQNYLARQSTLEYDHKQKELLAFAGTVD</sequence>
<dbReference type="GO" id="GO:0017038">
    <property type="term" value="P:protein import"/>
    <property type="evidence" value="ECO:0007669"/>
    <property type="project" value="InterPro"/>
</dbReference>
<keyword evidence="1 11" id="KW-0813">Transport</keyword>
<evidence type="ECO:0000313" key="15">
    <source>
        <dbReference type="EMBL" id="BBB27537.1"/>
    </source>
</evidence>
<dbReference type="SMART" id="SM00957">
    <property type="entry name" value="SecA_DEAD"/>
    <property type="match status" value="1"/>
</dbReference>
<evidence type="ECO:0000256" key="3">
    <source>
        <dbReference type="ARBA" id="ARBA00022490"/>
    </source>
</evidence>
<dbReference type="InterPro" id="IPR001650">
    <property type="entry name" value="Helicase_C-like"/>
</dbReference>
<evidence type="ECO:0000256" key="2">
    <source>
        <dbReference type="ARBA" id="ARBA00022475"/>
    </source>
</evidence>
<dbReference type="Pfam" id="PF01043">
    <property type="entry name" value="SecA_PP_bind"/>
    <property type="match status" value="1"/>
</dbReference>
<dbReference type="RefSeq" id="WP_019622553.1">
    <property type="nucleotide sequence ID" value="NZ_AP014545.1"/>
</dbReference>
<reference evidence="15 16" key="1">
    <citation type="journal article" date="2008" name="Int. J. Syst. Evol. Microbiol.">
        <title>Amphritea japonica sp. nov. and Amphritea balenae sp. nov., isolated from the sediment adjacent to sperm whale carcasses off Kagoshima, Japan.</title>
        <authorList>
            <person name="Miyazaki M."/>
            <person name="Nogi Y."/>
            <person name="Fujiwara Y."/>
            <person name="Kawato M."/>
            <person name="Nagahama T."/>
            <person name="Kubokawa K."/>
            <person name="Horikoshi K."/>
        </authorList>
    </citation>
    <scope>NUCLEOTIDE SEQUENCE [LARGE SCALE GENOMIC DNA]</scope>
    <source>
        <strain evidence="15 16">ATCC BAA-1530</strain>
    </source>
</reference>
<evidence type="ECO:0000256" key="7">
    <source>
        <dbReference type="ARBA" id="ARBA00022927"/>
    </source>
</evidence>
<dbReference type="KEGG" id="ajp:AMJAP_2951"/>
<comment type="function">
    <text evidence="11">Part of the Sec protein translocase complex. Interacts with the SecYEG preprotein conducting channel. Has a central role in coupling the hydrolysis of ATP to the transfer of proteins into and across the cell membrane, serving both as a receptor for the preprotein-SecB complex and as an ATP-driven molecular motor driving the stepwise translocation of polypeptide chains across the membrane.</text>
</comment>
<dbReference type="CDD" id="cd17928">
    <property type="entry name" value="DEXDc_SecA"/>
    <property type="match status" value="1"/>
</dbReference>
<dbReference type="InterPro" id="IPR000185">
    <property type="entry name" value="SecA"/>
</dbReference>
<keyword evidence="9 11" id="KW-0811">Translocation</keyword>